<name>K9VSF1_9CYAN</name>
<gene>
    <name evidence="2" type="ORF">Osc7112_6334</name>
</gene>
<dbReference type="KEGG" id="oni:Osc7112_6334"/>
<evidence type="ECO:0000313" key="3">
    <source>
        <dbReference type="Proteomes" id="UP000010478"/>
    </source>
</evidence>
<geneLocation type="plasmid" evidence="2 3">
    <name>pOSC7112.01</name>
</geneLocation>
<evidence type="ECO:0000313" key="2">
    <source>
        <dbReference type="EMBL" id="AFZ10494.1"/>
    </source>
</evidence>
<feature type="region of interest" description="Disordered" evidence="1">
    <location>
        <begin position="1"/>
        <end position="20"/>
    </location>
</feature>
<dbReference type="AlphaFoldDB" id="K9VSF1"/>
<protein>
    <submittedName>
        <fullName evidence="2">Uncharacterized protein</fullName>
    </submittedName>
</protein>
<organism evidence="2 3">
    <name type="scientific">Phormidium nigroviride PCC 7112</name>
    <dbReference type="NCBI Taxonomy" id="179408"/>
    <lineage>
        <taxon>Bacteria</taxon>
        <taxon>Bacillati</taxon>
        <taxon>Cyanobacteriota</taxon>
        <taxon>Cyanophyceae</taxon>
        <taxon>Oscillatoriophycideae</taxon>
        <taxon>Oscillatoriales</taxon>
        <taxon>Oscillatoriaceae</taxon>
        <taxon>Phormidium</taxon>
    </lineage>
</organism>
<accession>K9VSF1</accession>
<keyword evidence="3" id="KW-1185">Reference proteome</keyword>
<dbReference type="EMBL" id="CP003615">
    <property type="protein sequence ID" value="AFZ10494.1"/>
    <property type="molecule type" value="Genomic_DNA"/>
</dbReference>
<dbReference type="HOGENOM" id="CLU_1968341_0_0_3"/>
<proteinExistence type="predicted"/>
<sequence length="127" mass="14063">MNKPKSKMGGMGKLSQFSGIKQSPAPVDIEADRVPALDPPVEAATLANSKEKLVAVNFKITRNQHEWLADTARLVRDNNAQAVPPAERVYPQHLMGVAISLLQQADVDWSQIKNVEQLRKQLNLLDL</sequence>
<dbReference type="Proteomes" id="UP000010478">
    <property type="component" value="Plasmid pOSC7112.01"/>
</dbReference>
<dbReference type="RefSeq" id="WP_015211667.1">
    <property type="nucleotide sequence ID" value="NC_019763.1"/>
</dbReference>
<keyword evidence="2" id="KW-0614">Plasmid</keyword>
<reference evidence="2 3" key="1">
    <citation type="submission" date="2012-05" db="EMBL/GenBank/DDBJ databases">
        <title>Finished plasmid 1 of genome of Oscillatoria sp. PCC 7112.</title>
        <authorList>
            <consortium name="US DOE Joint Genome Institute"/>
            <person name="Gugger M."/>
            <person name="Coursin T."/>
            <person name="Rippka R."/>
            <person name="Tandeau De Marsac N."/>
            <person name="Huntemann M."/>
            <person name="Wei C.-L."/>
            <person name="Han J."/>
            <person name="Detter J.C."/>
            <person name="Han C."/>
            <person name="Tapia R."/>
            <person name="Davenport K."/>
            <person name="Daligault H."/>
            <person name="Erkkila T."/>
            <person name="Gu W."/>
            <person name="Munk A.C.C."/>
            <person name="Teshima H."/>
            <person name="Xu Y."/>
            <person name="Chain P."/>
            <person name="Chen A."/>
            <person name="Krypides N."/>
            <person name="Mavromatis K."/>
            <person name="Markowitz V."/>
            <person name="Szeto E."/>
            <person name="Ivanova N."/>
            <person name="Mikhailova N."/>
            <person name="Ovchinnikova G."/>
            <person name="Pagani I."/>
            <person name="Pati A."/>
            <person name="Goodwin L."/>
            <person name="Peters L."/>
            <person name="Pitluck S."/>
            <person name="Woyke T."/>
            <person name="Kerfeld C."/>
        </authorList>
    </citation>
    <scope>NUCLEOTIDE SEQUENCE [LARGE SCALE GENOMIC DNA]</scope>
    <source>
        <strain evidence="2 3">PCC 7112</strain>
        <plasmid evidence="2 3">pOSC7112.01</plasmid>
    </source>
</reference>
<evidence type="ECO:0000256" key="1">
    <source>
        <dbReference type="SAM" id="MobiDB-lite"/>
    </source>
</evidence>